<reference evidence="3" key="1">
    <citation type="submission" date="2010-08" db="EMBL/GenBank/DDBJ databases">
        <authorList>
            <consortium name="Caenorhabditis japonica Sequencing Consortium"/>
            <person name="Wilson R.K."/>
        </authorList>
    </citation>
    <scope>NUCLEOTIDE SEQUENCE [LARGE SCALE GENOMIC DNA]</scope>
    <source>
        <strain evidence="3">DF5081</strain>
    </source>
</reference>
<dbReference type="Pfam" id="PF12762">
    <property type="entry name" value="DDE_Tnp_IS1595"/>
    <property type="match status" value="1"/>
</dbReference>
<name>A0A8R1E480_CAEJA</name>
<accession>A0A8R1E480</accession>
<evidence type="ECO:0000313" key="3">
    <source>
        <dbReference type="Proteomes" id="UP000005237"/>
    </source>
</evidence>
<sequence>MQKETGVSNKTVADFRCFIRQLSMTIAARYPILGGPGTVMQVDETALHTKKFEKGCKDTEVQWVFGGIVSGTREAFAVLVEDRKTATLMKIMKEKVHPDTIIHSDCFASYTQLNSHFAGHMTVNHTTNFVNPINGVHTNSIESFWSRLKRPFKLSHGIPNNECEMVIAEVIVREREGDQFMKKIFQEIKNYRC</sequence>
<dbReference type="Proteomes" id="UP000005237">
    <property type="component" value="Unassembled WGS sequence"/>
</dbReference>
<dbReference type="InterPro" id="IPR024445">
    <property type="entry name" value="Tnp_ISXO2-like"/>
</dbReference>
<protein>
    <submittedName>
        <fullName evidence="2">DDE_Tnp_IS1595 domain-containing protein</fullName>
    </submittedName>
</protein>
<organism evidence="2 3">
    <name type="scientific">Caenorhabditis japonica</name>
    <dbReference type="NCBI Taxonomy" id="281687"/>
    <lineage>
        <taxon>Eukaryota</taxon>
        <taxon>Metazoa</taxon>
        <taxon>Ecdysozoa</taxon>
        <taxon>Nematoda</taxon>
        <taxon>Chromadorea</taxon>
        <taxon>Rhabditida</taxon>
        <taxon>Rhabditina</taxon>
        <taxon>Rhabditomorpha</taxon>
        <taxon>Rhabditoidea</taxon>
        <taxon>Rhabditidae</taxon>
        <taxon>Peloderinae</taxon>
        <taxon>Caenorhabditis</taxon>
    </lineage>
</organism>
<evidence type="ECO:0000313" key="2">
    <source>
        <dbReference type="EnsemblMetazoa" id="CJA19362b.1"/>
    </source>
</evidence>
<dbReference type="EnsemblMetazoa" id="CJA19362b.1">
    <property type="protein sequence ID" value="CJA19362b.1"/>
    <property type="gene ID" value="WBGene00138566"/>
</dbReference>
<dbReference type="SMART" id="SM01126">
    <property type="entry name" value="DDE_Tnp_IS1595"/>
    <property type="match status" value="1"/>
</dbReference>
<reference evidence="2" key="2">
    <citation type="submission" date="2022-06" db="UniProtKB">
        <authorList>
            <consortium name="EnsemblMetazoa"/>
        </authorList>
    </citation>
    <scope>IDENTIFICATION</scope>
    <source>
        <strain evidence="2">DF5081</strain>
    </source>
</reference>
<feature type="domain" description="ISXO2-like transposase" evidence="1">
    <location>
        <begin position="32"/>
        <end position="161"/>
    </location>
</feature>
<dbReference type="PANTHER" id="PTHR47163">
    <property type="entry name" value="DDE_TNP_IS1595 DOMAIN-CONTAINING PROTEIN"/>
    <property type="match status" value="1"/>
</dbReference>
<evidence type="ECO:0000259" key="1">
    <source>
        <dbReference type="SMART" id="SM01126"/>
    </source>
</evidence>
<dbReference type="AlphaFoldDB" id="A0A8R1E480"/>
<proteinExistence type="predicted"/>
<keyword evidence="3" id="KW-1185">Reference proteome</keyword>
<dbReference type="InterPro" id="IPR053164">
    <property type="entry name" value="IS1016-like_transposase"/>
</dbReference>
<dbReference type="PANTHER" id="PTHR47163:SF2">
    <property type="entry name" value="SI:DKEY-17M8.2"/>
    <property type="match status" value="1"/>
</dbReference>